<keyword evidence="3" id="KW-1185">Reference proteome</keyword>
<dbReference type="PANTHER" id="PTHR47751">
    <property type="entry name" value="SUPERFAMILY HYDROLASE, PUTATIVE (AFU_ORTHOLOGUE AFUA_2G16580)-RELATED"/>
    <property type="match status" value="1"/>
</dbReference>
<comment type="caution">
    <text evidence="2">The sequence shown here is derived from an EMBL/GenBank/DDBJ whole genome shotgun (WGS) entry which is preliminary data.</text>
</comment>
<evidence type="ECO:0000313" key="3">
    <source>
        <dbReference type="Proteomes" id="UP001601521"/>
    </source>
</evidence>
<name>A0ABW6NHX4_9NOCA</name>
<accession>A0ABW6NHX4</accession>
<keyword evidence="2" id="KW-0378">Hydrolase</keyword>
<dbReference type="Pfam" id="PF00326">
    <property type="entry name" value="Peptidase_S9"/>
    <property type="match status" value="1"/>
</dbReference>
<organism evidence="2 3">
    <name type="scientific">Nocardia africana</name>
    <dbReference type="NCBI Taxonomy" id="134964"/>
    <lineage>
        <taxon>Bacteria</taxon>
        <taxon>Bacillati</taxon>
        <taxon>Actinomycetota</taxon>
        <taxon>Actinomycetes</taxon>
        <taxon>Mycobacteriales</taxon>
        <taxon>Nocardiaceae</taxon>
        <taxon>Nocardia</taxon>
    </lineage>
</organism>
<evidence type="ECO:0000259" key="1">
    <source>
        <dbReference type="Pfam" id="PF00326"/>
    </source>
</evidence>
<dbReference type="Gene3D" id="3.40.50.1820">
    <property type="entry name" value="alpha/beta hydrolase"/>
    <property type="match status" value="1"/>
</dbReference>
<dbReference type="SUPFAM" id="SSF53474">
    <property type="entry name" value="alpha/beta-Hydrolases"/>
    <property type="match status" value="1"/>
</dbReference>
<dbReference type="PANTHER" id="PTHR47751:SF1">
    <property type="entry name" value="SUPERFAMILY HYDROLASE, PUTATIVE (AFU_ORTHOLOGUE AFUA_2G16580)-RELATED"/>
    <property type="match status" value="1"/>
</dbReference>
<dbReference type="InterPro" id="IPR001375">
    <property type="entry name" value="Peptidase_S9_cat"/>
</dbReference>
<dbReference type="RefSeq" id="WP_387251641.1">
    <property type="nucleotide sequence ID" value="NZ_JBIALX010000005.1"/>
</dbReference>
<gene>
    <name evidence="2" type="ORF">ACFYTH_15560</name>
</gene>
<sequence length="329" mass="35957">MTESKKTGSNRHVETYDPGYDGEIRSVRVSAPAWDIAANLLLPPGFDESKKYPAVVCGHPIGSCKEQTAGSVYGAALAKEGYVAIAFDASFQGESGGQPRFIENPTQRVADFSHVVDYLVTQDFVDADRIAVLGVCGSGGYCISSAMIEKRFKAVVSVTGVNFGRLMNEDFSQFDPVAALEQIAAQRTAEARGEERRVDNYLPVSPDEAEKSGATEVDLYEATLYYRTPRGEQPNGCTRALFSHQSTAVGWDAFTRAEKLLTQPLLVAIGDVPGSFGAYRDGREIYRRAASRDKELVEIAGGTHYDLYDNKEAVTQILDRVFPFLAEHV</sequence>
<dbReference type="GO" id="GO:0016787">
    <property type="term" value="F:hydrolase activity"/>
    <property type="evidence" value="ECO:0007669"/>
    <property type="project" value="UniProtKB-KW"/>
</dbReference>
<reference evidence="2 3" key="1">
    <citation type="submission" date="2024-10" db="EMBL/GenBank/DDBJ databases">
        <title>The Natural Products Discovery Center: Release of the First 8490 Sequenced Strains for Exploring Actinobacteria Biosynthetic Diversity.</title>
        <authorList>
            <person name="Kalkreuter E."/>
            <person name="Kautsar S.A."/>
            <person name="Yang D."/>
            <person name="Bader C.D."/>
            <person name="Teijaro C.N."/>
            <person name="Fluegel L."/>
            <person name="Davis C.M."/>
            <person name="Simpson J.R."/>
            <person name="Lauterbach L."/>
            <person name="Steele A.D."/>
            <person name="Gui C."/>
            <person name="Meng S."/>
            <person name="Li G."/>
            <person name="Viehrig K."/>
            <person name="Ye F."/>
            <person name="Su P."/>
            <person name="Kiefer A.F."/>
            <person name="Nichols A."/>
            <person name="Cepeda A.J."/>
            <person name="Yan W."/>
            <person name="Fan B."/>
            <person name="Jiang Y."/>
            <person name="Adhikari A."/>
            <person name="Zheng C.-J."/>
            <person name="Schuster L."/>
            <person name="Cowan T.M."/>
            <person name="Smanski M.J."/>
            <person name="Chevrette M.G."/>
            <person name="De Carvalho L.P.S."/>
            <person name="Shen B."/>
        </authorList>
    </citation>
    <scope>NUCLEOTIDE SEQUENCE [LARGE SCALE GENOMIC DNA]</scope>
    <source>
        <strain evidence="2 3">NPDC004550</strain>
    </source>
</reference>
<feature type="domain" description="Peptidase S9 prolyl oligopeptidase catalytic" evidence="1">
    <location>
        <begin position="103"/>
        <end position="162"/>
    </location>
</feature>
<protein>
    <submittedName>
        <fullName evidence="2">Alpha/beta hydrolase</fullName>
    </submittedName>
</protein>
<dbReference type="Gene3D" id="1.10.10.800">
    <property type="match status" value="1"/>
</dbReference>
<proteinExistence type="predicted"/>
<dbReference type="InterPro" id="IPR029058">
    <property type="entry name" value="AB_hydrolase_fold"/>
</dbReference>
<evidence type="ECO:0000313" key="2">
    <source>
        <dbReference type="EMBL" id="MFF0454779.1"/>
    </source>
</evidence>
<dbReference type="EMBL" id="JBIALX010000005">
    <property type="protein sequence ID" value="MFF0454779.1"/>
    <property type="molecule type" value="Genomic_DNA"/>
</dbReference>
<dbReference type="Proteomes" id="UP001601521">
    <property type="component" value="Unassembled WGS sequence"/>
</dbReference>
<dbReference type="InterPro" id="IPR051411">
    <property type="entry name" value="Polyketide_trans_af380"/>
</dbReference>